<gene>
    <name evidence="2" type="ORF">AWB80_02911</name>
</gene>
<accession>A0A158B0X7</accession>
<organism evidence="2 3">
    <name type="scientific">Caballeronia pedi</name>
    <dbReference type="NCBI Taxonomy" id="1777141"/>
    <lineage>
        <taxon>Bacteria</taxon>
        <taxon>Pseudomonadati</taxon>
        <taxon>Pseudomonadota</taxon>
        <taxon>Betaproteobacteria</taxon>
        <taxon>Burkholderiales</taxon>
        <taxon>Burkholderiaceae</taxon>
        <taxon>Caballeronia</taxon>
    </lineage>
</organism>
<dbReference type="Pfam" id="PF12957">
    <property type="entry name" value="DUF3846"/>
    <property type="match status" value="1"/>
</dbReference>
<dbReference type="STRING" id="1777141.AWB80_02911"/>
<dbReference type="AlphaFoldDB" id="A0A158B0X7"/>
<reference evidence="2" key="1">
    <citation type="submission" date="2016-01" db="EMBL/GenBank/DDBJ databases">
        <authorList>
            <person name="Peeters C."/>
        </authorList>
    </citation>
    <scope>NUCLEOTIDE SEQUENCE [LARGE SCALE GENOMIC DNA]</scope>
    <source>
        <strain evidence="2">LMG 29323</strain>
    </source>
</reference>
<evidence type="ECO:0000313" key="3">
    <source>
        <dbReference type="Proteomes" id="UP000054911"/>
    </source>
</evidence>
<comment type="caution">
    <text evidence="2">The sequence shown here is derived from an EMBL/GenBank/DDBJ whole genome shotgun (WGS) entry which is preliminary data.</text>
</comment>
<dbReference type="RefSeq" id="WP_061175378.1">
    <property type="nucleotide sequence ID" value="NZ_FCOE02000008.1"/>
</dbReference>
<evidence type="ECO:0000259" key="1">
    <source>
        <dbReference type="Pfam" id="PF12957"/>
    </source>
</evidence>
<dbReference type="EMBL" id="FCOE02000008">
    <property type="protein sequence ID" value="SAK63732.1"/>
    <property type="molecule type" value="Genomic_DNA"/>
</dbReference>
<name>A0A158B0X7_9BURK</name>
<dbReference type="Proteomes" id="UP000054911">
    <property type="component" value="Unassembled WGS sequence"/>
</dbReference>
<evidence type="ECO:0000313" key="2">
    <source>
        <dbReference type="EMBL" id="SAK63732.1"/>
    </source>
</evidence>
<keyword evidence="3" id="KW-1185">Reference proteome</keyword>
<sequence>MINAYLIDPFTKTVSKVTRSSDGVGLQALREVYAFVGVDCIDAAHLPNGDAIYVDDIGLDRKQQAYFFVDGYPQILAGRALWVGATREGDDTTPKTPFHIAMQSIGWASCD</sequence>
<dbReference type="OrthoDB" id="950017at2"/>
<feature type="domain" description="DUF3846" evidence="1">
    <location>
        <begin position="2"/>
        <end position="98"/>
    </location>
</feature>
<dbReference type="InterPro" id="IPR024559">
    <property type="entry name" value="DUF3846"/>
</dbReference>
<protein>
    <recommendedName>
        <fullName evidence="1">DUF3846 domain-containing protein</fullName>
    </recommendedName>
</protein>
<proteinExistence type="predicted"/>